<keyword evidence="7" id="KW-0915">Sodium</keyword>
<feature type="transmembrane region" description="Helical" evidence="12">
    <location>
        <begin position="80"/>
        <end position="103"/>
    </location>
</feature>
<dbReference type="GO" id="GO:0015293">
    <property type="term" value="F:symporter activity"/>
    <property type="evidence" value="ECO:0007669"/>
    <property type="project" value="TreeGrafter"/>
</dbReference>
<keyword evidence="9 12" id="KW-0472">Membrane</keyword>
<organism evidence="13 14">
    <name type="scientific">Popillia japonica</name>
    <name type="common">Japanese beetle</name>
    <dbReference type="NCBI Taxonomy" id="7064"/>
    <lineage>
        <taxon>Eukaryota</taxon>
        <taxon>Metazoa</taxon>
        <taxon>Ecdysozoa</taxon>
        <taxon>Arthropoda</taxon>
        <taxon>Hexapoda</taxon>
        <taxon>Insecta</taxon>
        <taxon>Pterygota</taxon>
        <taxon>Neoptera</taxon>
        <taxon>Endopterygota</taxon>
        <taxon>Coleoptera</taxon>
        <taxon>Polyphaga</taxon>
        <taxon>Scarabaeiformia</taxon>
        <taxon>Scarabaeidae</taxon>
        <taxon>Rutelinae</taxon>
        <taxon>Popillia</taxon>
    </lineage>
</organism>
<dbReference type="AlphaFoldDB" id="A0AAW1KP49"/>
<proteinExistence type="inferred from homology"/>
<dbReference type="InterPro" id="IPR001734">
    <property type="entry name" value="Na/solute_symporter"/>
</dbReference>
<dbReference type="GO" id="GO:0006814">
    <property type="term" value="P:sodium ion transport"/>
    <property type="evidence" value="ECO:0007669"/>
    <property type="project" value="UniProtKB-KW"/>
</dbReference>
<feature type="transmembrane region" description="Helical" evidence="12">
    <location>
        <begin position="404"/>
        <end position="429"/>
    </location>
</feature>
<dbReference type="PANTHER" id="PTHR42985:SF21">
    <property type="entry name" value="SODIUM-DEPENDENT MULTIVITAMIN TRANSPORTER-LIKE PROTEIN"/>
    <property type="match status" value="1"/>
</dbReference>
<comment type="subcellular location">
    <subcellularLocation>
        <location evidence="1">Cell membrane</location>
        <topology evidence="1">Multi-pass membrane protein</topology>
    </subcellularLocation>
</comment>
<feature type="transmembrane region" description="Helical" evidence="12">
    <location>
        <begin position="436"/>
        <end position="453"/>
    </location>
</feature>
<sequence>MVVHQFSWLDYFLFILMLLLSALVGVYYGIIKKQKTAADYLLGNKQMGILPISMSLVSSSLSGLAVLGVPADIYRYGVTYMLALLIFPLVILVGATIYIPVFYNLQITSTYEYLSLRFDKKNRIFASVLFTIQLLLFLPIVIYIPALALAQATGFNTHLITPIVCSVCIFYTTLGGLKAVVWTDALQFVVMVGSLLVVLVIGINSVGGFGVIFEKNYAGRRLDITFDLNPLTRDTFWTGTLANFFMFVNHFDINQSFVQKCLALPSFRAVKIALGLAIVGIMTIMASSMFTGLVMFAKYYKCDPLQRGSITNHDQLVPIFVMEEANFIPGLAGLFISGIFSAALSTLSAALNCLAATVYEDFISPFVSKSTSQERVSLYLKLLVVGIGVFSTLCVYIVEKLGSLLTLTVSFVGVTAGPLLGLFSVGMLIPMVNEKGALSGGVTSLVIMFWIVMKTQWYNFNKIITYPILPVSTDGCNSTITSNINATIMESAKILSNTTVVTAATEVPHPIYRVSIFWYTLIGLLIVFFVSILVSMFTKSNKPLKKDCIAPLVRRFLKIEEDGPPEYDTIDNALKLVNKR</sequence>
<evidence type="ECO:0000256" key="5">
    <source>
        <dbReference type="ARBA" id="ARBA00022692"/>
    </source>
</evidence>
<dbReference type="PANTHER" id="PTHR42985">
    <property type="entry name" value="SODIUM-COUPLED MONOCARBOXYLATE TRANSPORTER"/>
    <property type="match status" value="1"/>
</dbReference>
<keyword evidence="10" id="KW-0739">Sodium transport</keyword>
<dbReference type="CDD" id="cd11492">
    <property type="entry name" value="SLC5sbd_NIS-SMVT"/>
    <property type="match status" value="1"/>
</dbReference>
<keyword evidence="3" id="KW-0813">Transport</keyword>
<evidence type="ECO:0000256" key="9">
    <source>
        <dbReference type="ARBA" id="ARBA00023136"/>
    </source>
</evidence>
<feature type="transmembrane region" description="Helical" evidence="12">
    <location>
        <begin position="378"/>
        <end position="398"/>
    </location>
</feature>
<feature type="transmembrane region" description="Helical" evidence="12">
    <location>
        <begin position="124"/>
        <end position="147"/>
    </location>
</feature>
<dbReference type="EMBL" id="JASPKY010000191">
    <property type="protein sequence ID" value="KAK9722162.1"/>
    <property type="molecule type" value="Genomic_DNA"/>
</dbReference>
<evidence type="ECO:0000256" key="1">
    <source>
        <dbReference type="ARBA" id="ARBA00004651"/>
    </source>
</evidence>
<gene>
    <name evidence="13" type="ORF">QE152_g19833</name>
</gene>
<evidence type="ECO:0000313" key="14">
    <source>
        <dbReference type="Proteomes" id="UP001458880"/>
    </source>
</evidence>
<keyword evidence="5 12" id="KW-0812">Transmembrane</keyword>
<keyword evidence="14" id="KW-1185">Reference proteome</keyword>
<feature type="transmembrane region" description="Helical" evidence="12">
    <location>
        <begin position="12"/>
        <end position="31"/>
    </location>
</feature>
<feature type="transmembrane region" description="Helical" evidence="12">
    <location>
        <begin position="159"/>
        <end position="181"/>
    </location>
</feature>
<comment type="caution">
    <text evidence="13">The sequence shown here is derived from an EMBL/GenBank/DDBJ whole genome shotgun (WGS) entry which is preliminary data.</text>
</comment>
<evidence type="ECO:0000256" key="7">
    <source>
        <dbReference type="ARBA" id="ARBA00023053"/>
    </source>
</evidence>
<evidence type="ECO:0000256" key="2">
    <source>
        <dbReference type="ARBA" id="ARBA00006434"/>
    </source>
</evidence>
<dbReference type="InterPro" id="IPR038377">
    <property type="entry name" value="Na/Glc_symporter_sf"/>
</dbReference>
<evidence type="ECO:0000313" key="13">
    <source>
        <dbReference type="EMBL" id="KAK9722162.1"/>
    </source>
</evidence>
<feature type="transmembrane region" description="Helical" evidence="12">
    <location>
        <begin position="516"/>
        <end position="537"/>
    </location>
</feature>
<evidence type="ECO:0000256" key="3">
    <source>
        <dbReference type="ARBA" id="ARBA00022448"/>
    </source>
</evidence>
<evidence type="ECO:0000256" key="6">
    <source>
        <dbReference type="ARBA" id="ARBA00022989"/>
    </source>
</evidence>
<evidence type="ECO:0000256" key="8">
    <source>
        <dbReference type="ARBA" id="ARBA00023065"/>
    </source>
</evidence>
<comment type="similarity">
    <text evidence="2 11">Belongs to the sodium:solute symporter (SSF) (TC 2.A.21) family.</text>
</comment>
<evidence type="ECO:0000256" key="11">
    <source>
        <dbReference type="RuleBase" id="RU362091"/>
    </source>
</evidence>
<feature type="transmembrane region" description="Helical" evidence="12">
    <location>
        <begin position="52"/>
        <end position="74"/>
    </location>
</feature>
<accession>A0AAW1KP49</accession>
<feature type="transmembrane region" description="Helical" evidence="12">
    <location>
        <begin position="188"/>
        <end position="213"/>
    </location>
</feature>
<feature type="transmembrane region" description="Helical" evidence="12">
    <location>
        <begin position="272"/>
        <end position="297"/>
    </location>
</feature>
<evidence type="ECO:0000256" key="10">
    <source>
        <dbReference type="ARBA" id="ARBA00023201"/>
    </source>
</evidence>
<name>A0AAW1KP49_POPJA</name>
<evidence type="ECO:0000256" key="12">
    <source>
        <dbReference type="SAM" id="Phobius"/>
    </source>
</evidence>
<dbReference type="GO" id="GO:0005886">
    <property type="term" value="C:plasma membrane"/>
    <property type="evidence" value="ECO:0007669"/>
    <property type="project" value="UniProtKB-SubCell"/>
</dbReference>
<keyword evidence="6 12" id="KW-1133">Transmembrane helix</keyword>
<feature type="transmembrane region" description="Helical" evidence="12">
    <location>
        <begin position="235"/>
        <end position="251"/>
    </location>
</feature>
<evidence type="ECO:0000256" key="4">
    <source>
        <dbReference type="ARBA" id="ARBA00022475"/>
    </source>
</evidence>
<dbReference type="NCBIfam" id="TIGR00813">
    <property type="entry name" value="sss"/>
    <property type="match status" value="1"/>
</dbReference>
<feature type="transmembrane region" description="Helical" evidence="12">
    <location>
        <begin position="331"/>
        <end position="357"/>
    </location>
</feature>
<dbReference type="Gene3D" id="1.20.1730.10">
    <property type="entry name" value="Sodium/glucose cotransporter"/>
    <property type="match status" value="1"/>
</dbReference>
<reference evidence="13 14" key="1">
    <citation type="journal article" date="2024" name="BMC Genomics">
        <title>De novo assembly and annotation of Popillia japonica's genome with initial clues to its potential as an invasive pest.</title>
        <authorList>
            <person name="Cucini C."/>
            <person name="Boschi S."/>
            <person name="Funari R."/>
            <person name="Cardaioli E."/>
            <person name="Iannotti N."/>
            <person name="Marturano G."/>
            <person name="Paoli F."/>
            <person name="Bruttini M."/>
            <person name="Carapelli A."/>
            <person name="Frati F."/>
            <person name="Nardi F."/>
        </authorList>
    </citation>
    <scope>NUCLEOTIDE SEQUENCE [LARGE SCALE GENOMIC DNA]</scope>
    <source>
        <strain evidence="13">DMR45628</strain>
    </source>
</reference>
<dbReference type="InterPro" id="IPR051163">
    <property type="entry name" value="Sodium:Solute_Symporter_SSF"/>
</dbReference>
<keyword evidence="4" id="KW-1003">Cell membrane</keyword>
<dbReference type="Pfam" id="PF00474">
    <property type="entry name" value="SSF"/>
    <property type="match status" value="1"/>
</dbReference>
<protein>
    <submittedName>
        <fullName evidence="13">Sodium:solute symporter family</fullName>
    </submittedName>
</protein>
<dbReference type="Proteomes" id="UP001458880">
    <property type="component" value="Unassembled WGS sequence"/>
</dbReference>
<dbReference type="PROSITE" id="PS50283">
    <property type="entry name" value="NA_SOLUT_SYMP_3"/>
    <property type="match status" value="1"/>
</dbReference>
<keyword evidence="8" id="KW-0406">Ion transport</keyword>